<dbReference type="SUPFAM" id="SSF53300">
    <property type="entry name" value="vWA-like"/>
    <property type="match status" value="1"/>
</dbReference>
<evidence type="ECO:0000256" key="1">
    <source>
        <dbReference type="ARBA" id="ARBA00004251"/>
    </source>
</evidence>
<keyword evidence="3" id="KW-1003">Cell membrane</keyword>
<dbReference type="InterPro" id="IPR036465">
    <property type="entry name" value="vWFA_dom_sf"/>
</dbReference>
<dbReference type="Gene3D" id="4.10.1240.30">
    <property type="match status" value="1"/>
</dbReference>
<evidence type="ECO:0000256" key="9">
    <source>
        <dbReference type="ARBA" id="ARBA00022837"/>
    </source>
</evidence>
<keyword evidence="11 18" id="KW-0130">Cell adhesion</keyword>
<dbReference type="FunFam" id="3.40.50.410:FF:000002">
    <property type="entry name" value="Integrin beta"/>
    <property type="match status" value="1"/>
</dbReference>
<evidence type="ECO:0000259" key="23">
    <source>
        <dbReference type="SMART" id="SM01241"/>
    </source>
</evidence>
<keyword evidence="12 19" id="KW-1133">Transmembrane helix</keyword>
<dbReference type="Gene3D" id="2.60.40.1510">
    <property type="entry name" value="ntegrin, alpha v. Chain A, domain 3"/>
    <property type="match status" value="1"/>
</dbReference>
<dbReference type="HOGENOM" id="CLU_011772_2_1_1"/>
<evidence type="ECO:0000256" key="13">
    <source>
        <dbReference type="ARBA" id="ARBA00023037"/>
    </source>
</evidence>
<proteinExistence type="inferred from homology"/>
<dbReference type="Bgee" id="ENSLOCG00000009021">
    <property type="expression patterns" value="Expressed in bone element and 13 other cell types or tissues"/>
</dbReference>
<feature type="disulfide bond" evidence="17">
    <location>
        <begin position="251"/>
        <end position="291"/>
    </location>
</feature>
<dbReference type="SUPFAM" id="SSF69179">
    <property type="entry name" value="Integrin domains"/>
    <property type="match status" value="1"/>
</dbReference>
<feature type="disulfide bond" evidence="17">
    <location>
        <begin position="391"/>
        <end position="404"/>
    </location>
</feature>
<dbReference type="PROSITE" id="PS52047">
    <property type="entry name" value="I_EGF_2"/>
    <property type="match status" value="1"/>
</dbReference>
<dbReference type="InterPro" id="IPR015812">
    <property type="entry name" value="Integrin_bsu"/>
</dbReference>
<feature type="disulfide bond" evidence="17">
    <location>
        <begin position="539"/>
        <end position="544"/>
    </location>
</feature>
<dbReference type="GO" id="GO:0033627">
    <property type="term" value="P:cell adhesion mediated by integrin"/>
    <property type="evidence" value="ECO:0000318"/>
    <property type="project" value="GO_Central"/>
</dbReference>
<dbReference type="SUPFAM" id="SSF69687">
    <property type="entry name" value="Integrin beta tail domain"/>
    <property type="match status" value="1"/>
</dbReference>
<feature type="disulfide bond" evidence="17">
    <location>
        <begin position="604"/>
        <end position="613"/>
    </location>
</feature>
<evidence type="ECO:0000256" key="14">
    <source>
        <dbReference type="ARBA" id="ARBA00023136"/>
    </source>
</evidence>
<evidence type="ECO:0000256" key="5">
    <source>
        <dbReference type="ARBA" id="ARBA00022692"/>
    </source>
</evidence>
<feature type="disulfide bond" evidence="17">
    <location>
        <begin position="37"/>
        <end position="74"/>
    </location>
</feature>
<evidence type="ECO:0000256" key="16">
    <source>
        <dbReference type="ARBA" id="ARBA00023180"/>
    </source>
</evidence>
<dbReference type="GO" id="GO:0007229">
    <property type="term" value="P:integrin-mediated signaling pathway"/>
    <property type="evidence" value="ECO:0000318"/>
    <property type="project" value="GO_Central"/>
</dbReference>
<evidence type="ECO:0000259" key="21">
    <source>
        <dbReference type="SMART" id="SM00187"/>
    </source>
</evidence>
<dbReference type="InterPro" id="IPR013111">
    <property type="entry name" value="EGF_extracell"/>
</dbReference>
<evidence type="ECO:0000259" key="22">
    <source>
        <dbReference type="SMART" id="SM00423"/>
    </source>
</evidence>
<dbReference type="InterPro" id="IPR002369">
    <property type="entry name" value="Integrin_bsu_VWA"/>
</dbReference>
<comment type="similarity">
    <text evidence="2 18">Belongs to the integrin beta chain family.</text>
</comment>
<feature type="disulfide bond" evidence="17">
    <location>
        <begin position="196"/>
        <end position="203"/>
    </location>
</feature>
<evidence type="ECO:0000313" key="25">
    <source>
        <dbReference type="Ensembl" id="ENSLOCP00000011003.1"/>
    </source>
</evidence>
<name>W5MRJ4_LEPOC</name>
<keyword evidence="6" id="KW-0479">Metal-binding</keyword>
<feature type="disulfide bond" evidence="17">
    <location>
        <begin position="477"/>
        <end position="486"/>
    </location>
</feature>
<feature type="disulfide bond" evidence="17">
    <location>
        <begin position="558"/>
        <end position="563"/>
    </location>
</feature>
<keyword evidence="8" id="KW-0677">Repeat</keyword>
<dbReference type="Pfam" id="PF08725">
    <property type="entry name" value="Integrin_b_cyt"/>
    <property type="match status" value="1"/>
</dbReference>
<evidence type="ECO:0000256" key="18">
    <source>
        <dbReference type="RuleBase" id="RU000633"/>
    </source>
</evidence>
<feature type="signal peptide" evidence="20">
    <location>
        <begin position="1"/>
        <end position="23"/>
    </location>
</feature>
<dbReference type="PRINTS" id="PR01186">
    <property type="entry name" value="INTEGRINB"/>
</dbReference>
<dbReference type="FunFam" id="2.10.25.10:FF:000098">
    <property type="entry name" value="Integrin beta"/>
    <property type="match status" value="1"/>
</dbReference>
<feature type="disulfide bond" evidence="17">
    <location>
        <begin position="47"/>
        <end position="63"/>
    </location>
</feature>
<feature type="disulfide bond" evidence="17">
    <location>
        <begin position="449"/>
        <end position="453"/>
    </location>
</feature>
<dbReference type="GO" id="GO:0008305">
    <property type="term" value="C:integrin complex"/>
    <property type="evidence" value="ECO:0000318"/>
    <property type="project" value="GO_Central"/>
</dbReference>
<dbReference type="GO" id="GO:0046872">
    <property type="term" value="F:metal ion binding"/>
    <property type="evidence" value="ECO:0007669"/>
    <property type="project" value="UniProtKB-KW"/>
</dbReference>
<keyword evidence="4" id="KW-0245">EGF-like domain</keyword>
<dbReference type="InterPro" id="IPR036349">
    <property type="entry name" value="Integrin_bsu_tail_dom_sf"/>
</dbReference>
<feature type="domain" description="Integrin beta subunit cytoplasmic" evidence="23">
    <location>
        <begin position="728"/>
        <end position="774"/>
    </location>
</feature>
<dbReference type="FunCoup" id="W5MRJ4">
    <property type="interactions" value="457"/>
</dbReference>
<accession>W5MRJ4</accession>
<dbReference type="Pfam" id="PF17205">
    <property type="entry name" value="PSI_integrin"/>
    <property type="match status" value="1"/>
</dbReference>
<evidence type="ECO:0000256" key="3">
    <source>
        <dbReference type="ARBA" id="ARBA00022475"/>
    </source>
</evidence>
<feature type="disulfide bond" evidence="17">
    <location>
        <begin position="629"/>
        <end position="699"/>
    </location>
</feature>
<dbReference type="InterPro" id="IPR057243">
    <property type="entry name" value="Integrin_I-EGF_CS"/>
</dbReference>
<reference evidence="26" key="1">
    <citation type="submission" date="2011-12" db="EMBL/GenBank/DDBJ databases">
        <title>The Draft Genome of Lepisosteus oculatus.</title>
        <authorList>
            <consortium name="The Broad Institute Genome Assembly &amp; Analysis Group"/>
            <consortium name="Computational R&amp;D Group"/>
            <consortium name="and Sequencing Platform"/>
            <person name="Di Palma F."/>
            <person name="Alfoldi J."/>
            <person name="Johnson J."/>
            <person name="Berlin A."/>
            <person name="Gnerre S."/>
            <person name="Jaffe D."/>
            <person name="MacCallum I."/>
            <person name="Young S."/>
            <person name="Walker B.J."/>
            <person name="Lander E.S."/>
            <person name="Lindblad-Toh K."/>
        </authorList>
    </citation>
    <scope>NUCLEOTIDE SEQUENCE [LARGE SCALE GENOMIC DNA]</scope>
</reference>
<dbReference type="EMBL" id="AHAT01016279">
    <property type="status" value="NOT_ANNOTATED_CDS"/>
    <property type="molecule type" value="Genomic_DNA"/>
</dbReference>
<evidence type="ECO:0000313" key="26">
    <source>
        <dbReference type="Proteomes" id="UP000018468"/>
    </source>
</evidence>
<feature type="disulfide bond" evidence="17">
    <location>
        <begin position="424"/>
        <end position="666"/>
    </location>
</feature>
<dbReference type="Gene3D" id="1.20.5.100">
    <property type="entry name" value="Cytochrome c1, transmembrane anchor, C-terminal"/>
    <property type="match status" value="1"/>
</dbReference>
<dbReference type="eggNOG" id="KOG1226">
    <property type="taxonomic scope" value="Eukaryota"/>
</dbReference>
<dbReference type="Ensembl" id="ENSLOCT00000011019.1">
    <property type="protein sequence ID" value="ENSLOCP00000011003.1"/>
    <property type="gene ID" value="ENSLOCG00000009021.1"/>
</dbReference>
<dbReference type="InParanoid" id="W5MRJ4"/>
<dbReference type="Pfam" id="PF00362">
    <property type="entry name" value="Integrin_beta"/>
    <property type="match status" value="1"/>
</dbReference>
<dbReference type="GO" id="GO:0009986">
    <property type="term" value="C:cell surface"/>
    <property type="evidence" value="ECO:0000318"/>
    <property type="project" value="GO_Central"/>
</dbReference>
<feature type="disulfide bond" evidence="17">
    <location>
        <begin position="597"/>
        <end position="602"/>
    </location>
</feature>
<keyword evidence="14 19" id="KW-0472">Membrane</keyword>
<dbReference type="InterPro" id="IPR014836">
    <property type="entry name" value="Integrin_bsu_cyt_dom"/>
</dbReference>
<evidence type="ECO:0000256" key="10">
    <source>
        <dbReference type="ARBA" id="ARBA00022842"/>
    </source>
</evidence>
<evidence type="ECO:0000256" key="15">
    <source>
        <dbReference type="ARBA" id="ARBA00023157"/>
    </source>
</evidence>
<feature type="domain" description="Integrin beta subunit tail" evidence="24">
    <location>
        <begin position="623"/>
        <end position="704"/>
    </location>
</feature>
<keyword evidence="9" id="KW-0106">Calcium</keyword>
<dbReference type="SMART" id="SM00423">
    <property type="entry name" value="PSI"/>
    <property type="match status" value="1"/>
</dbReference>
<dbReference type="InterPro" id="IPR033760">
    <property type="entry name" value="Integrin_beta_N"/>
</dbReference>
<evidence type="ECO:0000259" key="24">
    <source>
        <dbReference type="SMART" id="SM01242"/>
    </source>
</evidence>
<dbReference type="GO" id="GO:0030593">
    <property type="term" value="P:neutrophil chemotaxis"/>
    <property type="evidence" value="ECO:0000318"/>
    <property type="project" value="GO_Central"/>
</dbReference>
<dbReference type="FunFam" id="4.10.1240.30:FF:000007">
    <property type="entry name" value="Integrin beta"/>
    <property type="match status" value="1"/>
</dbReference>
<dbReference type="Gene3D" id="3.40.50.410">
    <property type="entry name" value="von Willebrand factor, type A domain"/>
    <property type="match status" value="1"/>
</dbReference>
<keyword evidence="5 18" id="KW-0812">Transmembrane</keyword>
<dbReference type="EMBL" id="AHAT01016278">
    <property type="status" value="NOT_ANNOTATED_CDS"/>
    <property type="molecule type" value="Genomic_DNA"/>
</dbReference>
<comment type="subcellular location">
    <subcellularLocation>
        <location evidence="1 18">Cell membrane</location>
        <topology evidence="1 18">Single-pass type I membrane protein</topology>
    </subcellularLocation>
</comment>
<dbReference type="SUPFAM" id="SSF57196">
    <property type="entry name" value="EGF/Laminin"/>
    <property type="match status" value="2"/>
</dbReference>
<evidence type="ECO:0000256" key="2">
    <source>
        <dbReference type="ARBA" id="ARBA00007449"/>
    </source>
</evidence>
<evidence type="ECO:0000256" key="11">
    <source>
        <dbReference type="ARBA" id="ARBA00022889"/>
    </source>
</evidence>
<dbReference type="AlphaFoldDB" id="W5MRJ4"/>
<dbReference type="STRING" id="7918.ENSLOCP00000011003"/>
<feature type="disulfide bond" evidence="17">
    <location>
        <begin position="616"/>
        <end position="619"/>
    </location>
</feature>
<feature type="disulfide bond" evidence="17">
    <location>
        <begin position="472"/>
        <end position="510"/>
    </location>
</feature>
<keyword evidence="26" id="KW-1185">Reference proteome</keyword>
<keyword evidence="16" id="KW-0325">Glycoprotein</keyword>
<feature type="disulfide bond" evidence="17">
    <location>
        <begin position="518"/>
        <end position="552"/>
    </location>
</feature>
<dbReference type="Gene3D" id="3.30.1680.10">
    <property type="entry name" value="ligand-binding face of the semaphorins, domain 2"/>
    <property type="match status" value="1"/>
</dbReference>
<dbReference type="Pfam" id="PF07974">
    <property type="entry name" value="EGF_2"/>
    <property type="match status" value="1"/>
</dbReference>
<dbReference type="PANTHER" id="PTHR10082:SF15">
    <property type="entry name" value="INTEGRIN BETA-2"/>
    <property type="match status" value="1"/>
</dbReference>
<dbReference type="FunFam" id="2.10.25.10:FF:001519">
    <property type="entry name" value="Integrin beta"/>
    <property type="match status" value="1"/>
</dbReference>
<dbReference type="Proteomes" id="UP000018468">
    <property type="component" value="Linkage group LG12"/>
</dbReference>
<feature type="domain" description="PSI" evidence="22">
    <location>
        <begin position="25"/>
        <end position="75"/>
    </location>
</feature>
<feature type="disulfide bond" evidence="17">
    <location>
        <begin position="488"/>
        <end position="502"/>
    </location>
</feature>
<dbReference type="InterPro" id="IPR016201">
    <property type="entry name" value="PSI"/>
</dbReference>
<dbReference type="Gene3D" id="2.10.25.10">
    <property type="entry name" value="Laminin"/>
    <property type="match status" value="4"/>
</dbReference>
<dbReference type="GO" id="GO:0007159">
    <property type="term" value="P:leukocyte cell-cell adhesion"/>
    <property type="evidence" value="ECO:0000318"/>
    <property type="project" value="GO_Central"/>
</dbReference>
<dbReference type="InterPro" id="IPR057073">
    <property type="entry name" value="EGF_integrin_2"/>
</dbReference>
<keyword evidence="15 17" id="KW-1015">Disulfide bond</keyword>
<dbReference type="FunFam" id="2.10.25.10:FF:000075">
    <property type="entry name" value="Integrin beta"/>
    <property type="match status" value="1"/>
</dbReference>
<reference evidence="25" key="2">
    <citation type="submission" date="2025-08" db="UniProtKB">
        <authorList>
            <consortium name="Ensembl"/>
        </authorList>
    </citation>
    <scope>IDENTIFICATION</scope>
</reference>
<protein>
    <recommendedName>
        <fullName evidence="18">Integrin beta</fullName>
    </recommendedName>
</protein>
<feature type="disulfide bond" evidence="17">
    <location>
        <begin position="648"/>
        <end position="674"/>
    </location>
</feature>
<evidence type="ECO:0000256" key="4">
    <source>
        <dbReference type="ARBA" id="ARBA00022536"/>
    </source>
</evidence>
<evidence type="ECO:0000256" key="8">
    <source>
        <dbReference type="ARBA" id="ARBA00022737"/>
    </source>
</evidence>
<dbReference type="GO" id="GO:0007160">
    <property type="term" value="P:cell-matrix adhesion"/>
    <property type="evidence" value="ECO:0000318"/>
    <property type="project" value="GO_Central"/>
</dbReference>
<keyword evidence="7 20" id="KW-0732">Signal</keyword>
<dbReference type="GO" id="GO:0019901">
    <property type="term" value="F:protein kinase binding"/>
    <property type="evidence" value="ECO:0000318"/>
    <property type="project" value="GO_Central"/>
</dbReference>
<feature type="transmembrane region" description="Helical" evidence="19">
    <location>
        <begin position="705"/>
        <end position="727"/>
    </location>
</feature>
<dbReference type="PANTHER" id="PTHR10082">
    <property type="entry name" value="INTEGRIN BETA SUBUNIT"/>
    <property type="match status" value="1"/>
</dbReference>
<evidence type="ECO:0000256" key="19">
    <source>
        <dbReference type="SAM" id="Phobius"/>
    </source>
</evidence>
<feature type="chain" id="PRO_5004866434" description="Integrin beta" evidence="20">
    <location>
        <begin position="24"/>
        <end position="774"/>
    </location>
</feature>
<dbReference type="FunFam" id="1.20.5.100:FF:000008">
    <property type="entry name" value="Integrin beta"/>
    <property type="match status" value="1"/>
</dbReference>
<sequence>EMCRYLSFLFLVSAVLFRDVVFSEVCTKTDVKDCNDCITSGAFCVWCKKLNFTKPGEPDSARCDTKEALEKLGCHSTDTVNPNSYHTLEKNISLNNGKSPVQLAPQEVKMVLRPGRSNTFSAVFKRAQGYPVDLYYLMDLSYSMKDDLKNVKTLGEHILNALKDITLHAKIGFGSFVDKTVLPYTNTNPEKLKKPCPQEELSCQPAFGYKHVLSLTSDENRFNQEVSRQFISGNLDIPEGGLDAIMQAAVCGDKIGWGNNTRLLVYASDAGFHMAGDGKLGAILTPNDGKCHLENNRYTKSDELDYPSVGQLAQKLSENNIQPIFAVTDNVQNVYKDLSTMIPKSAVGVLSSDSSNIVSLIQGAYDSLSSTVILEHNRLPENVKVTYKSKCSDGSVASGDRGICNNVKINDEIIFEVTVTAEKCIEPQSFEIRPLGFTETLTVKIETRCKCECDEALETNSPYCSGSGYIKCGICGCNQGFNGQRCECKIGDKSERDLTQACQRDNGTICSGFGDCVCGICNCHASEDGRKIYGKYCECDDRSCELHDGKICGGHGKCDCGKCICDPNYESSACQCLKSTENCKNSRGNVCSGRGRCECNVCQCQAGYKTPYCEECAACPSPCPKYAPCIECLGFNTGPFSKNCSESCRNIIKHQIKEDVGTKKVCKEKDTENCWMIFIMKELDGQNMYEALIKKERECPEPPNIAAIVGGTVAGVALIGFALLLIWKLITSWMDLKEYQKFEKEKQKQKWSNADNPLFKGATTTVMNPNFSGE</sequence>
<dbReference type="SMART" id="SM01241">
    <property type="entry name" value="Integrin_b_cyt"/>
    <property type="match status" value="1"/>
</dbReference>
<dbReference type="SMART" id="SM01242">
    <property type="entry name" value="Integrin_B_tail"/>
    <property type="match status" value="1"/>
</dbReference>
<feature type="disulfide bond" evidence="17">
    <location>
        <begin position="623"/>
        <end position="632"/>
    </location>
</feature>
<dbReference type="GO" id="GO:0001540">
    <property type="term" value="F:amyloid-beta binding"/>
    <property type="evidence" value="ECO:0000318"/>
    <property type="project" value="GO_Central"/>
</dbReference>
<dbReference type="GO" id="GO:0005925">
    <property type="term" value="C:focal adhesion"/>
    <property type="evidence" value="ECO:0000318"/>
    <property type="project" value="GO_Central"/>
</dbReference>
<dbReference type="Pfam" id="PF23105">
    <property type="entry name" value="EGF_integrin"/>
    <property type="match status" value="1"/>
</dbReference>
<feature type="disulfide bond" evidence="17">
    <location>
        <begin position="34"/>
        <end position="44"/>
    </location>
</feature>
<dbReference type="PIRSF" id="PIRSF002512">
    <property type="entry name" value="Integrin_B"/>
    <property type="match status" value="1"/>
</dbReference>
<dbReference type="GO" id="GO:0005178">
    <property type="term" value="F:integrin binding"/>
    <property type="evidence" value="ECO:0000318"/>
    <property type="project" value="GO_Central"/>
</dbReference>
<dbReference type="FunFam" id="2.10.25.10:FF:000785">
    <property type="entry name" value="Integrin beta"/>
    <property type="match status" value="1"/>
</dbReference>
<keyword evidence="10" id="KW-0460">Magnesium</keyword>
<dbReference type="GeneTree" id="ENSGT01150000286983"/>
<evidence type="ECO:0000256" key="17">
    <source>
        <dbReference type="PIRSR" id="PIRSR002512-1"/>
    </source>
</evidence>
<dbReference type="Pfam" id="PF07965">
    <property type="entry name" value="Integrin_B_tail"/>
    <property type="match status" value="1"/>
</dbReference>
<dbReference type="InterPro" id="IPR032695">
    <property type="entry name" value="Integrin_dom_sf"/>
</dbReference>
<dbReference type="PROSITE" id="PS00243">
    <property type="entry name" value="I_EGF_1"/>
    <property type="match status" value="1"/>
</dbReference>
<feature type="disulfide bond" evidence="17">
    <location>
        <begin position="523"/>
        <end position="537"/>
    </location>
</feature>
<feature type="domain" description="Integrin beta subunit VWA" evidence="21">
    <location>
        <begin position="33"/>
        <end position="451"/>
    </location>
</feature>
<evidence type="ECO:0000256" key="12">
    <source>
        <dbReference type="ARBA" id="ARBA00022989"/>
    </source>
</evidence>
<feature type="disulfide bond" evidence="17">
    <location>
        <begin position="560"/>
        <end position="591"/>
    </location>
</feature>
<dbReference type="GO" id="GO:0060216">
    <property type="term" value="P:definitive hemopoiesis"/>
    <property type="evidence" value="ECO:0007669"/>
    <property type="project" value="Ensembl"/>
</dbReference>
<dbReference type="InterPro" id="IPR012896">
    <property type="entry name" value="Integrin_bsu_tail"/>
</dbReference>
<feature type="disulfide bond" evidence="17">
    <location>
        <begin position="565"/>
        <end position="574"/>
    </location>
</feature>
<dbReference type="OMA" id="TNCECQC"/>
<evidence type="ECO:0000256" key="6">
    <source>
        <dbReference type="ARBA" id="ARBA00022723"/>
    </source>
</evidence>
<evidence type="ECO:0000256" key="20">
    <source>
        <dbReference type="SAM" id="SignalP"/>
    </source>
</evidence>
<evidence type="ECO:0000256" key="7">
    <source>
        <dbReference type="ARBA" id="ARBA00022729"/>
    </source>
</evidence>
<feature type="disulfide bond" evidence="17">
    <location>
        <begin position="599"/>
        <end position="644"/>
    </location>
</feature>
<dbReference type="EMBL" id="AHAT01016277">
    <property type="status" value="NOT_ANNOTATED_CDS"/>
    <property type="molecule type" value="Genomic_DNA"/>
</dbReference>
<dbReference type="SMART" id="SM00187">
    <property type="entry name" value="INB"/>
    <property type="match status" value="1"/>
</dbReference>
<organism evidence="25 26">
    <name type="scientific">Lepisosteus oculatus</name>
    <name type="common">Spotted gar</name>
    <dbReference type="NCBI Taxonomy" id="7918"/>
    <lineage>
        <taxon>Eukaryota</taxon>
        <taxon>Metazoa</taxon>
        <taxon>Chordata</taxon>
        <taxon>Craniata</taxon>
        <taxon>Vertebrata</taxon>
        <taxon>Euteleostomi</taxon>
        <taxon>Actinopterygii</taxon>
        <taxon>Neopterygii</taxon>
        <taxon>Holostei</taxon>
        <taxon>Semionotiformes</taxon>
        <taxon>Lepisosteidae</taxon>
        <taxon>Lepisosteus</taxon>
    </lineage>
</organism>
<feature type="disulfide bond" evidence="17">
    <location>
        <begin position="516"/>
        <end position="521"/>
    </location>
</feature>
<keyword evidence="13 18" id="KW-0401">Integrin</keyword>
<reference evidence="25" key="3">
    <citation type="submission" date="2025-09" db="UniProtKB">
        <authorList>
            <consortium name="Ensembl"/>
        </authorList>
    </citation>
    <scope>IDENTIFICATION</scope>
</reference>
<dbReference type="SUPFAM" id="SSF103575">
    <property type="entry name" value="Plexin repeat"/>
    <property type="match status" value="1"/>
</dbReference>